<keyword evidence="1" id="KW-1133">Transmembrane helix</keyword>
<dbReference type="EMBL" id="PDCK01000044">
    <property type="protein sequence ID" value="PRQ25646.1"/>
    <property type="molecule type" value="Genomic_DNA"/>
</dbReference>
<name>A0A2P6PUT2_ROSCH</name>
<evidence type="ECO:0000313" key="2">
    <source>
        <dbReference type="EMBL" id="PRQ25646.1"/>
    </source>
</evidence>
<organism evidence="2 3">
    <name type="scientific">Rosa chinensis</name>
    <name type="common">China rose</name>
    <dbReference type="NCBI Taxonomy" id="74649"/>
    <lineage>
        <taxon>Eukaryota</taxon>
        <taxon>Viridiplantae</taxon>
        <taxon>Streptophyta</taxon>
        <taxon>Embryophyta</taxon>
        <taxon>Tracheophyta</taxon>
        <taxon>Spermatophyta</taxon>
        <taxon>Magnoliopsida</taxon>
        <taxon>eudicotyledons</taxon>
        <taxon>Gunneridae</taxon>
        <taxon>Pentapetalae</taxon>
        <taxon>rosids</taxon>
        <taxon>fabids</taxon>
        <taxon>Rosales</taxon>
        <taxon>Rosaceae</taxon>
        <taxon>Rosoideae</taxon>
        <taxon>Rosoideae incertae sedis</taxon>
        <taxon>Rosa</taxon>
    </lineage>
</organism>
<accession>A0A2P6PUT2</accession>
<evidence type="ECO:0000313" key="3">
    <source>
        <dbReference type="Proteomes" id="UP000238479"/>
    </source>
</evidence>
<gene>
    <name evidence="2" type="ORF">RchiOBHm_Chr6g0285901</name>
</gene>
<proteinExistence type="predicted"/>
<comment type="caution">
    <text evidence="2">The sequence shown here is derived from an EMBL/GenBank/DDBJ whole genome shotgun (WGS) entry which is preliminary data.</text>
</comment>
<evidence type="ECO:0000256" key="1">
    <source>
        <dbReference type="SAM" id="Phobius"/>
    </source>
</evidence>
<sequence>MVYVAPSYWPPSFTILPCAFLLADIIPPYILLDDVFSLGIFVYFHNCPGSWDVITKVAL</sequence>
<dbReference type="Gramene" id="PRQ25646">
    <property type="protein sequence ID" value="PRQ25646"/>
    <property type="gene ID" value="RchiOBHm_Chr6g0285901"/>
</dbReference>
<protein>
    <submittedName>
        <fullName evidence="2">Uncharacterized protein</fullName>
    </submittedName>
</protein>
<dbReference type="Proteomes" id="UP000238479">
    <property type="component" value="Chromosome 6"/>
</dbReference>
<keyword evidence="1" id="KW-0472">Membrane</keyword>
<feature type="transmembrane region" description="Helical" evidence="1">
    <location>
        <begin position="12"/>
        <end position="32"/>
    </location>
</feature>
<reference evidence="2 3" key="1">
    <citation type="journal article" date="2018" name="Nat. Genet.">
        <title>The Rosa genome provides new insights in the design of modern roses.</title>
        <authorList>
            <person name="Bendahmane M."/>
        </authorList>
    </citation>
    <scope>NUCLEOTIDE SEQUENCE [LARGE SCALE GENOMIC DNA]</scope>
    <source>
        <strain evidence="3">cv. Old Blush</strain>
    </source>
</reference>
<keyword evidence="3" id="KW-1185">Reference proteome</keyword>
<dbReference type="AlphaFoldDB" id="A0A2P6PUT2"/>
<keyword evidence="1" id="KW-0812">Transmembrane</keyword>